<keyword evidence="2" id="KW-0472">Membrane</keyword>
<dbReference type="Pfam" id="PF08378">
    <property type="entry name" value="NERD"/>
    <property type="match status" value="1"/>
</dbReference>
<keyword evidence="5" id="KW-1185">Reference proteome</keyword>
<gene>
    <name evidence="4" type="ORF">ACFO5K_05865</name>
</gene>
<reference evidence="5" key="1">
    <citation type="journal article" date="2019" name="Int. J. Syst. Evol. Microbiol.">
        <title>The Global Catalogue of Microorganisms (GCM) 10K type strain sequencing project: providing services to taxonomists for standard genome sequencing and annotation.</title>
        <authorList>
            <consortium name="The Broad Institute Genomics Platform"/>
            <consortium name="The Broad Institute Genome Sequencing Center for Infectious Disease"/>
            <person name="Wu L."/>
            <person name="Ma J."/>
        </authorList>
    </citation>
    <scope>NUCLEOTIDE SEQUENCE [LARGE SCALE GENOMIC DNA]</scope>
    <source>
        <strain evidence="5">IBRC-M 10490</strain>
    </source>
</reference>
<feature type="region of interest" description="Disordered" evidence="1">
    <location>
        <begin position="283"/>
        <end position="322"/>
    </location>
</feature>
<dbReference type="Proteomes" id="UP001595844">
    <property type="component" value="Unassembled WGS sequence"/>
</dbReference>
<proteinExistence type="predicted"/>
<dbReference type="EMBL" id="JBHSDL010000006">
    <property type="protein sequence ID" value="MFC4373621.1"/>
    <property type="molecule type" value="Genomic_DNA"/>
</dbReference>
<accession>A0ABV8VD13</accession>
<protein>
    <submittedName>
        <fullName evidence="4">NERD domain-containing protein</fullName>
    </submittedName>
</protein>
<feature type="compositionally biased region" description="Polar residues" evidence="1">
    <location>
        <begin position="229"/>
        <end position="245"/>
    </location>
</feature>
<sequence>MIVVVADETELEGAEQIVGAAIRDPALRAGGVAVFRCHVPENRGGSVEVDALVCTPQTVTIVEVKGFTTRQEGTLATPPNGPWTIDGEPAALYHAARVPNPFVQVRRQVFAAKSLLQQTGIFGWVNAVIALVPQPGAQITIEETRIADGYRAVLVDRDDPSALHGYFDAETGRTVRLSVDDVGRVFAALNLGHLLPAPEALTAQGFPLALDPAVTGRPAAPPAVEMAKTSVSDTRTTQSAATGTETAVRGGSRGTPSGPQSPTPAFLAAIDRLAHRPRPEVLQRLESSSSGGHSSSPARIRGDGADTDIRTADATDRTDAEAEQVVRDDVAVDAEQSELADTTARDAAVSGDSEPGIVHRDHDEVDVSADEDAPEAERAFPATSLTKAGSAPVAPAASVGALRTSPADTHFDSNQPDPELWSGAAGNDTRFDPAMSTFTTDAGDDHPRPLLPDYDEPTPPITETTEHRREPASEEDQSGAESPPPGPGHISTTTATARPGHYGEPVASSAAPTLGATGASSASRSPETAPPRPETGPPEDDSEHWSEWVDSERAPHRRSLLSRLRERANEVKTGPSLRQRWQNRPVREDSAPRRTLRIGPGVGLLLFIALFGAGFFAITLVQASGFEMSDYDRMCGEDKKPFANAAPYQRDGARPIYLSGALTTMVRADDSSAWNPKDPSSVQLIACMRQLELRDLVQTCQYGPAPDEPVGRTVNLFRATYEIVVYELRTGREVAKATMLGERYSADPANTDPDRCRAAADAPDYLGRRLGQPSAAQLTGFLTPLVHAAR</sequence>
<comment type="caution">
    <text evidence="4">The sequence shown here is derived from an EMBL/GenBank/DDBJ whole genome shotgun (WGS) entry which is preliminary data.</text>
</comment>
<feature type="region of interest" description="Disordered" evidence="1">
    <location>
        <begin position="397"/>
        <end position="588"/>
    </location>
</feature>
<evidence type="ECO:0000313" key="5">
    <source>
        <dbReference type="Proteomes" id="UP001595844"/>
    </source>
</evidence>
<evidence type="ECO:0000259" key="3">
    <source>
        <dbReference type="Pfam" id="PF08378"/>
    </source>
</evidence>
<feature type="region of interest" description="Disordered" evidence="1">
    <location>
        <begin position="334"/>
        <end position="359"/>
    </location>
</feature>
<organism evidence="4 5">
    <name type="scientific">Nocardia halotolerans</name>
    <dbReference type="NCBI Taxonomy" id="1755878"/>
    <lineage>
        <taxon>Bacteria</taxon>
        <taxon>Bacillati</taxon>
        <taxon>Actinomycetota</taxon>
        <taxon>Actinomycetes</taxon>
        <taxon>Mycobacteriales</taxon>
        <taxon>Nocardiaceae</taxon>
        <taxon>Nocardia</taxon>
    </lineage>
</organism>
<feature type="compositionally biased region" description="Low complexity" evidence="1">
    <location>
        <begin position="287"/>
        <end position="296"/>
    </location>
</feature>
<feature type="compositionally biased region" description="Basic and acidic residues" evidence="1">
    <location>
        <begin position="300"/>
        <end position="322"/>
    </location>
</feature>
<feature type="domain" description="NERD" evidence="3">
    <location>
        <begin position="14"/>
        <end position="131"/>
    </location>
</feature>
<evidence type="ECO:0000313" key="4">
    <source>
        <dbReference type="EMBL" id="MFC4373621.1"/>
    </source>
</evidence>
<feature type="compositionally biased region" description="Basic and acidic residues" evidence="1">
    <location>
        <begin position="543"/>
        <end position="554"/>
    </location>
</feature>
<keyword evidence="2" id="KW-1133">Transmembrane helix</keyword>
<keyword evidence="2" id="KW-0812">Transmembrane</keyword>
<evidence type="ECO:0000256" key="1">
    <source>
        <dbReference type="SAM" id="MobiDB-lite"/>
    </source>
</evidence>
<dbReference type="InterPro" id="IPR011528">
    <property type="entry name" value="NERD"/>
</dbReference>
<feature type="transmembrane region" description="Helical" evidence="2">
    <location>
        <begin position="602"/>
        <end position="623"/>
    </location>
</feature>
<dbReference type="RefSeq" id="WP_378556906.1">
    <property type="nucleotide sequence ID" value="NZ_JBHSDL010000006.1"/>
</dbReference>
<evidence type="ECO:0000256" key="2">
    <source>
        <dbReference type="SAM" id="Phobius"/>
    </source>
</evidence>
<feature type="region of interest" description="Disordered" evidence="1">
    <location>
        <begin position="217"/>
        <end position="264"/>
    </location>
</feature>
<name>A0ABV8VD13_9NOCA</name>